<dbReference type="EMBL" id="DACTCB010000088">
    <property type="protein sequence ID" value="HAT4309676.1"/>
    <property type="molecule type" value="Genomic_DNA"/>
</dbReference>
<dbReference type="Proteomes" id="UP000859547">
    <property type="component" value="Unassembled WGS sequence"/>
</dbReference>
<feature type="non-terminal residue" evidence="2">
    <location>
        <position position="1"/>
    </location>
</feature>
<reference evidence="2" key="1">
    <citation type="journal article" date="2018" name="Genome Biol.">
        <title>SKESA: strategic k-mer extension for scrupulous assemblies.</title>
        <authorList>
            <person name="Souvorov A."/>
            <person name="Agarwala R."/>
            <person name="Lipman D.J."/>
        </authorList>
    </citation>
    <scope>NUCLEOTIDE SEQUENCE</scope>
    <source>
        <strain evidence="2">C8</strain>
    </source>
</reference>
<comment type="caution">
    <text evidence="2">The sequence shown here is derived from an EMBL/GenBank/DDBJ whole genome shotgun (WGS) entry which is preliminary data.</text>
</comment>
<gene>
    <name evidence="2" type="ORF">I9080_003558</name>
</gene>
<dbReference type="AlphaFoldDB" id="A0A8H9UYJ9"/>
<evidence type="ECO:0000313" key="2">
    <source>
        <dbReference type="EMBL" id="HAT4309676.1"/>
    </source>
</evidence>
<name>A0A8H9UYJ9_CLOPF</name>
<organism evidence="2 3">
    <name type="scientific">Clostridium perfringens</name>
    <dbReference type="NCBI Taxonomy" id="1502"/>
    <lineage>
        <taxon>Bacteria</taxon>
        <taxon>Bacillati</taxon>
        <taxon>Bacillota</taxon>
        <taxon>Clostridia</taxon>
        <taxon>Eubacteriales</taxon>
        <taxon>Clostridiaceae</taxon>
        <taxon>Clostridium</taxon>
    </lineage>
</organism>
<feature type="coiled-coil region" evidence="1">
    <location>
        <begin position="78"/>
        <end position="105"/>
    </location>
</feature>
<evidence type="ECO:0000256" key="1">
    <source>
        <dbReference type="SAM" id="Coils"/>
    </source>
</evidence>
<keyword evidence="1" id="KW-0175">Coiled coil</keyword>
<protein>
    <submittedName>
        <fullName evidence="2">Uncharacterized protein</fullName>
    </submittedName>
</protein>
<proteinExistence type="predicted"/>
<feature type="non-terminal residue" evidence="2">
    <location>
        <position position="105"/>
    </location>
</feature>
<sequence>KTDFLENLVLDSLEKLYYKKDFINDSLKINLKENKDNIKEINTTKKLIELNKNKINSLIEKLSLDFDNVLSDILIPQIKKIKIENDVLESKLEELKLKKQESEMN</sequence>
<accession>A0A8H9UYJ9</accession>
<reference evidence="2" key="2">
    <citation type="submission" date="2020-07" db="EMBL/GenBank/DDBJ databases">
        <authorList>
            <consortium name="NCBI Pathogen Detection Project"/>
        </authorList>
    </citation>
    <scope>NUCLEOTIDE SEQUENCE</scope>
    <source>
        <strain evidence="2">C8</strain>
    </source>
</reference>
<evidence type="ECO:0000313" key="3">
    <source>
        <dbReference type="Proteomes" id="UP000859547"/>
    </source>
</evidence>